<dbReference type="Pfam" id="PF00027">
    <property type="entry name" value="cNMP_binding"/>
    <property type="match status" value="1"/>
</dbReference>
<dbReference type="PROSITE" id="PS50042">
    <property type="entry name" value="CNMP_BINDING_3"/>
    <property type="match status" value="1"/>
</dbReference>
<keyword evidence="3" id="KW-1185">Reference proteome</keyword>
<dbReference type="InterPro" id="IPR018490">
    <property type="entry name" value="cNMP-bd_dom_sf"/>
</dbReference>
<name>A0A1M5D5G1_9GAMM</name>
<dbReference type="InterPro" id="IPR014710">
    <property type="entry name" value="RmlC-like_jellyroll"/>
</dbReference>
<accession>A0A1M5D5G1</accession>
<sequence length="236" mass="26776">MDIKPLSDYPRDAVDRLLNVIHLFRDIRATSEWQYDVLLKRSRLVGLQPGEQLLRAGDVDQWVYFLLRGELHVHVDSAEGGAHSSGERPLAIIRPGEVFGDLSMLLAEPRSATIVAAPTSRDIQVLGLDCTLFGDLDDFSLLQLPTKLVFYRNMVHSLRWKLEVYRSKYPGHQLADSHRKLKLYTGPKNCREELLALADQARALARILLDWNAEFGSGELMDDEPDMSDFLESMLS</sequence>
<evidence type="ECO:0000313" key="2">
    <source>
        <dbReference type="EMBL" id="SHF62279.1"/>
    </source>
</evidence>
<dbReference type="EMBL" id="FQVA01000002">
    <property type="protein sequence ID" value="SHF62279.1"/>
    <property type="molecule type" value="Genomic_DNA"/>
</dbReference>
<gene>
    <name evidence="2" type="ORF">SAMN04487965_2413</name>
</gene>
<evidence type="ECO:0000313" key="3">
    <source>
        <dbReference type="Proteomes" id="UP000184170"/>
    </source>
</evidence>
<feature type="domain" description="Cyclic nucleotide-binding" evidence="1">
    <location>
        <begin position="23"/>
        <end position="136"/>
    </location>
</feature>
<dbReference type="CDD" id="cd00038">
    <property type="entry name" value="CAP_ED"/>
    <property type="match status" value="1"/>
</dbReference>
<organism evidence="2 3">
    <name type="scientific">Microbulbifer donghaiensis</name>
    <dbReference type="NCBI Taxonomy" id="494016"/>
    <lineage>
        <taxon>Bacteria</taxon>
        <taxon>Pseudomonadati</taxon>
        <taxon>Pseudomonadota</taxon>
        <taxon>Gammaproteobacteria</taxon>
        <taxon>Cellvibrionales</taxon>
        <taxon>Microbulbiferaceae</taxon>
        <taxon>Microbulbifer</taxon>
    </lineage>
</organism>
<dbReference type="OrthoDB" id="5729906at2"/>
<reference evidence="3" key="1">
    <citation type="submission" date="2016-11" db="EMBL/GenBank/DDBJ databases">
        <authorList>
            <person name="Varghese N."/>
            <person name="Submissions S."/>
        </authorList>
    </citation>
    <scope>NUCLEOTIDE SEQUENCE [LARGE SCALE GENOMIC DNA]</scope>
    <source>
        <strain evidence="3">CGMCC 1.7063</strain>
    </source>
</reference>
<dbReference type="SUPFAM" id="SSF51206">
    <property type="entry name" value="cAMP-binding domain-like"/>
    <property type="match status" value="1"/>
</dbReference>
<dbReference type="Gene3D" id="2.60.120.10">
    <property type="entry name" value="Jelly Rolls"/>
    <property type="match status" value="1"/>
</dbReference>
<evidence type="ECO:0000259" key="1">
    <source>
        <dbReference type="PROSITE" id="PS50042"/>
    </source>
</evidence>
<dbReference type="AlphaFoldDB" id="A0A1M5D5G1"/>
<proteinExistence type="predicted"/>
<protein>
    <submittedName>
        <fullName evidence="2">Cyclic nucleotide-binding domain-containing protein</fullName>
    </submittedName>
</protein>
<dbReference type="Proteomes" id="UP000184170">
    <property type="component" value="Unassembled WGS sequence"/>
</dbReference>
<dbReference type="STRING" id="494016.SAMN04487965_2413"/>
<dbReference type="InterPro" id="IPR000595">
    <property type="entry name" value="cNMP-bd_dom"/>
</dbReference>